<organism evidence="2 3">
    <name type="scientific">Tenacibaculum vairaonense</name>
    <dbReference type="NCBI Taxonomy" id="3137860"/>
    <lineage>
        <taxon>Bacteria</taxon>
        <taxon>Pseudomonadati</taxon>
        <taxon>Bacteroidota</taxon>
        <taxon>Flavobacteriia</taxon>
        <taxon>Flavobacteriales</taxon>
        <taxon>Flavobacteriaceae</taxon>
        <taxon>Tenacibaculum</taxon>
    </lineage>
</organism>
<dbReference type="InterPro" id="IPR011467">
    <property type="entry name" value="DUF1573"/>
</dbReference>
<gene>
    <name evidence="2" type="ORF">T190115A13A_40244</name>
</gene>
<keyword evidence="1" id="KW-0732">Signal</keyword>
<dbReference type="Pfam" id="PF07610">
    <property type="entry name" value="DUF1573"/>
    <property type="match status" value="1"/>
</dbReference>
<dbReference type="PANTHER" id="PTHR37833">
    <property type="entry name" value="LIPOPROTEIN-RELATED"/>
    <property type="match status" value="1"/>
</dbReference>
<name>A0ABM9PPQ8_9FLAO</name>
<evidence type="ECO:0000313" key="3">
    <source>
        <dbReference type="Proteomes" id="UP001497602"/>
    </source>
</evidence>
<proteinExistence type="predicted"/>
<reference evidence="2 3" key="1">
    <citation type="submission" date="2024-05" db="EMBL/GenBank/DDBJ databases">
        <authorList>
            <person name="Duchaud E."/>
        </authorList>
    </citation>
    <scope>NUCLEOTIDE SEQUENCE [LARGE SCALE GENOMIC DNA]</scope>
    <source>
        <strain evidence="2">Ena-SAMPLE-TAB-13-05-2024-13:56:06:370-140305</strain>
    </source>
</reference>
<keyword evidence="3" id="KW-1185">Reference proteome</keyword>
<dbReference type="RefSeq" id="WP_348704078.1">
    <property type="nucleotide sequence ID" value="NZ_CAXIYA010000017.1"/>
</dbReference>
<feature type="chain" id="PRO_5047040835" description="DUF1573 domain-containing protein" evidence="1">
    <location>
        <begin position="20"/>
        <end position="137"/>
    </location>
</feature>
<dbReference type="InterPro" id="IPR013783">
    <property type="entry name" value="Ig-like_fold"/>
</dbReference>
<evidence type="ECO:0000256" key="1">
    <source>
        <dbReference type="SAM" id="SignalP"/>
    </source>
</evidence>
<dbReference type="EMBL" id="CAXJRC010000041">
    <property type="protein sequence ID" value="CAL2107722.1"/>
    <property type="molecule type" value="Genomic_DNA"/>
</dbReference>
<dbReference type="Gene3D" id="2.60.40.10">
    <property type="entry name" value="Immunoglobulins"/>
    <property type="match status" value="1"/>
</dbReference>
<accession>A0ABM9PPQ8</accession>
<evidence type="ECO:0008006" key="4">
    <source>
        <dbReference type="Google" id="ProtNLM"/>
    </source>
</evidence>
<comment type="caution">
    <text evidence="2">The sequence shown here is derived from an EMBL/GenBank/DDBJ whole genome shotgun (WGS) entry which is preliminary data.</text>
</comment>
<evidence type="ECO:0000313" key="2">
    <source>
        <dbReference type="EMBL" id="CAL2107722.1"/>
    </source>
</evidence>
<sequence length="137" mass="14968">MKTILSFVAILFIALSVNAQEFKFETETINYGKIAVGSDGKRVFEFTNVGDAPLIIKDIKSTCGCTVPKKPEKPIMPGEKGQIEVSYDTKRIGGFSKQITVTSNAKKERVFLKIKGFISKKAVPAKDKSMVSSGESN</sequence>
<dbReference type="Proteomes" id="UP001497602">
    <property type="component" value="Unassembled WGS sequence"/>
</dbReference>
<protein>
    <recommendedName>
        <fullName evidence="4">DUF1573 domain-containing protein</fullName>
    </recommendedName>
</protein>
<feature type="signal peptide" evidence="1">
    <location>
        <begin position="1"/>
        <end position="19"/>
    </location>
</feature>
<dbReference type="PANTHER" id="PTHR37833:SF1">
    <property type="entry name" value="SIGNAL PEPTIDE PROTEIN"/>
    <property type="match status" value="1"/>
</dbReference>